<dbReference type="PANTHER" id="PTHR35004">
    <property type="entry name" value="TRANSPOSASE RV3428C-RELATED"/>
    <property type="match status" value="1"/>
</dbReference>
<gene>
    <name evidence="4" type="ORF">BEN30_14200</name>
    <name evidence="3" type="ORF">BEN30_15920</name>
</gene>
<comment type="caution">
    <text evidence="4">The sequence shown here is derived from an EMBL/GenBank/DDBJ whole genome shotgun (WGS) entry which is preliminary data.</text>
</comment>
<dbReference type="PANTHER" id="PTHR35004:SF7">
    <property type="entry name" value="INTEGRASE PROTEIN"/>
    <property type="match status" value="1"/>
</dbReference>
<keyword evidence="5" id="KW-1185">Reference proteome</keyword>
<name>A0A1E5Q578_9PROT</name>
<dbReference type="GO" id="GO:0015074">
    <property type="term" value="P:DNA integration"/>
    <property type="evidence" value="ECO:0007669"/>
    <property type="project" value="InterPro"/>
</dbReference>
<evidence type="ECO:0000256" key="1">
    <source>
        <dbReference type="SAM" id="MobiDB-lite"/>
    </source>
</evidence>
<proteinExistence type="predicted"/>
<dbReference type="OrthoDB" id="2065409at2"/>
<dbReference type="AlphaFoldDB" id="A0A1E5Q578"/>
<protein>
    <submittedName>
        <fullName evidence="4">Transposase</fullName>
    </submittedName>
</protein>
<dbReference type="EMBL" id="MCGG01000049">
    <property type="protein sequence ID" value="OEJ65529.1"/>
    <property type="molecule type" value="Genomic_DNA"/>
</dbReference>
<organism evidence="4 5">
    <name type="scientific">Magnetovibrio blakemorei</name>
    <dbReference type="NCBI Taxonomy" id="28181"/>
    <lineage>
        <taxon>Bacteria</taxon>
        <taxon>Pseudomonadati</taxon>
        <taxon>Pseudomonadota</taxon>
        <taxon>Alphaproteobacteria</taxon>
        <taxon>Rhodospirillales</taxon>
        <taxon>Magnetovibrionaceae</taxon>
        <taxon>Magnetovibrio</taxon>
    </lineage>
</organism>
<dbReference type="InterPro" id="IPR054353">
    <property type="entry name" value="IstA-like_C"/>
</dbReference>
<reference evidence="5" key="1">
    <citation type="submission" date="2016-07" db="EMBL/GenBank/DDBJ databases">
        <authorList>
            <person name="Florea S."/>
            <person name="Webb J.S."/>
            <person name="Jaromczyk J."/>
            <person name="Schardl C.L."/>
        </authorList>
    </citation>
    <scope>NUCLEOTIDE SEQUENCE [LARGE SCALE GENOMIC DNA]</scope>
    <source>
        <strain evidence="5">MV-1</strain>
    </source>
</reference>
<feature type="region of interest" description="Disordered" evidence="1">
    <location>
        <begin position="1"/>
        <end position="21"/>
    </location>
</feature>
<dbReference type="InterPro" id="IPR001584">
    <property type="entry name" value="Integrase_cat-core"/>
</dbReference>
<dbReference type="NCBIfam" id="NF033546">
    <property type="entry name" value="transpos_IS21"/>
    <property type="match status" value="1"/>
</dbReference>
<evidence type="ECO:0000313" key="5">
    <source>
        <dbReference type="Proteomes" id="UP000095347"/>
    </source>
</evidence>
<dbReference type="STRING" id="28181.BEN30_14200"/>
<evidence type="ECO:0000313" key="4">
    <source>
        <dbReference type="EMBL" id="OEJ65529.1"/>
    </source>
</evidence>
<reference evidence="4" key="2">
    <citation type="submission" date="2016-07" db="EMBL/GenBank/DDBJ databases">
        <authorList>
            <person name="Trubitsyn D."/>
            <person name="Abreu F.A."/>
            <person name="Ward B."/>
            <person name="Taylor T."/>
            <person name="Hattori M."/>
            <person name="Kondo S."/>
            <person name="Trivedi U."/>
            <person name="Staniland S."/>
            <person name="Lins U."/>
            <person name="Bazylinski D.A."/>
        </authorList>
    </citation>
    <scope>NUCLEOTIDE SEQUENCE</scope>
    <source>
        <strain evidence="4">MV-1</strain>
    </source>
</reference>
<feature type="domain" description="Integrase catalytic" evidence="2">
    <location>
        <begin position="81"/>
        <end position="272"/>
    </location>
</feature>
<dbReference type="Pfam" id="PF22483">
    <property type="entry name" value="Mu-transpos_C_2"/>
    <property type="match status" value="1"/>
</dbReference>
<dbReference type="Proteomes" id="UP000095347">
    <property type="component" value="Unassembled WGS sequence"/>
</dbReference>
<dbReference type="PROSITE" id="PS50994">
    <property type="entry name" value="INTEGRASE"/>
    <property type="match status" value="1"/>
</dbReference>
<evidence type="ECO:0000259" key="2">
    <source>
        <dbReference type="PROSITE" id="PS50994"/>
    </source>
</evidence>
<dbReference type="EMBL" id="MCGG01000059">
    <property type="protein sequence ID" value="OEJ64880.1"/>
    <property type="molecule type" value="Genomic_DNA"/>
</dbReference>
<evidence type="ECO:0000313" key="3">
    <source>
        <dbReference type="EMBL" id="OEJ64880.1"/>
    </source>
</evidence>
<sequence>MTEPPGYQRSGPPKRPKLDPFTGIIDHILDDDRTAHRKQRHTAKRIFERLRDEHGFTGGQTIVKDYVREQTRRRREMFVPLSHEPGQAQADFGEADVIIAGVTHRSHFFVMDFPHSDACFVVAYPAATTEAWLDGHNKAFAFFNGVPESILYDNDKCLVARILPDRTRQRTGAFSGLQSHYLFKDRYGRPGKGNDKGNVEGMVGYIRRNFMVPIPRFESWEAFNADLEARCLKRQDEVLRGHRESIRERFVRDSEVLSNLQPVPFDACDRQATRVNSQSLVRYQTNDYSVPVAYGHREVWVRGYVHEVVIGCASDEIARHPRSYDKQDLIFNPIHYLPLLEKKVGALDQAAPLVGWDLPEEFATLHRLLEARMGKSGKREYVQVLRLLETFDIEVLHNAIKDALRMGAIGYDAVKHLVLCRIERRPPRLDLNVYPFLPQAQVTTTSVTSYMSLLQKAGKVDRPNGDAVRSAP</sequence>
<accession>A0A1E5Q578</accession>